<dbReference type="InterPro" id="IPR009057">
    <property type="entry name" value="Homeodomain-like_sf"/>
</dbReference>
<dbReference type="Gene3D" id="1.10.10.60">
    <property type="entry name" value="Homeodomain-like"/>
    <property type="match status" value="1"/>
</dbReference>
<dbReference type="AlphaFoldDB" id="M0AE78"/>
<evidence type="ECO:0000313" key="3">
    <source>
        <dbReference type="EMBL" id="ELY96177.1"/>
    </source>
</evidence>
<comment type="caution">
    <text evidence="3">The sequence shown here is derived from an EMBL/GenBank/DDBJ whole genome shotgun (WGS) entry which is preliminary data.</text>
</comment>
<dbReference type="SUPFAM" id="SSF46689">
    <property type="entry name" value="Homeodomain-like"/>
    <property type="match status" value="1"/>
</dbReference>
<evidence type="ECO:0000256" key="1">
    <source>
        <dbReference type="SAM" id="MobiDB-lite"/>
    </source>
</evidence>
<protein>
    <submittedName>
        <fullName evidence="3">Transposase</fullName>
    </submittedName>
</protein>
<feature type="compositionally biased region" description="Basic and acidic residues" evidence="1">
    <location>
        <begin position="89"/>
        <end position="104"/>
    </location>
</feature>
<organism evidence="3 4">
    <name type="scientific">Natrialba hulunbeirensis JCM 10989</name>
    <dbReference type="NCBI Taxonomy" id="1227493"/>
    <lineage>
        <taxon>Archaea</taxon>
        <taxon>Methanobacteriati</taxon>
        <taxon>Methanobacteriota</taxon>
        <taxon>Stenosarchaea group</taxon>
        <taxon>Halobacteria</taxon>
        <taxon>Halobacteriales</taxon>
        <taxon>Natrialbaceae</taxon>
        <taxon>Natrialba</taxon>
    </lineage>
</organism>
<dbReference type="NCBIfam" id="NF033545">
    <property type="entry name" value="transpos_IS630"/>
    <property type="match status" value="1"/>
</dbReference>
<dbReference type="Pfam" id="PF13592">
    <property type="entry name" value="HTH_33"/>
    <property type="match status" value="1"/>
</dbReference>
<dbReference type="Proteomes" id="UP000011519">
    <property type="component" value="Unassembled WGS sequence"/>
</dbReference>
<feature type="region of interest" description="Disordered" evidence="1">
    <location>
        <begin position="147"/>
        <end position="179"/>
    </location>
</feature>
<reference evidence="3 4" key="1">
    <citation type="journal article" date="2014" name="PLoS Genet.">
        <title>Phylogenetically driven sequencing of extremely halophilic archaea reveals strategies for static and dynamic osmo-response.</title>
        <authorList>
            <person name="Becker E.A."/>
            <person name="Seitzer P.M."/>
            <person name="Tritt A."/>
            <person name="Larsen D."/>
            <person name="Krusor M."/>
            <person name="Yao A.I."/>
            <person name="Wu D."/>
            <person name="Madern D."/>
            <person name="Eisen J.A."/>
            <person name="Darling A.E."/>
            <person name="Facciotti M.T."/>
        </authorList>
    </citation>
    <scope>NUCLEOTIDE SEQUENCE [LARGE SCALE GENOMIC DNA]</scope>
    <source>
        <strain evidence="3 4">JCM 10989</strain>
    </source>
</reference>
<feature type="domain" description="Winged helix-turn helix" evidence="2">
    <location>
        <begin position="112"/>
        <end position="168"/>
    </location>
</feature>
<gene>
    <name evidence="3" type="ORF">C483_00085</name>
</gene>
<dbReference type="STRING" id="1227493.C483_00085"/>
<proteinExistence type="predicted"/>
<dbReference type="Pfam" id="PF13551">
    <property type="entry name" value="HTH_29"/>
    <property type="match status" value="1"/>
</dbReference>
<dbReference type="InterPro" id="IPR047655">
    <property type="entry name" value="Transpos_IS630-like"/>
</dbReference>
<dbReference type="EMBL" id="AOIM01000002">
    <property type="protein sequence ID" value="ELY96177.1"/>
    <property type="molecule type" value="Genomic_DNA"/>
</dbReference>
<keyword evidence="4" id="KW-1185">Reference proteome</keyword>
<evidence type="ECO:0000259" key="2">
    <source>
        <dbReference type="Pfam" id="PF13592"/>
    </source>
</evidence>
<accession>M0AE78</accession>
<evidence type="ECO:0000313" key="4">
    <source>
        <dbReference type="Proteomes" id="UP000011519"/>
    </source>
</evidence>
<sequence>MSQQIVDHLGKISVEELQDALDNVDEKKPTQRLLAAIAYKNGVNQTELAEWYGVQRRTIYSWLKRLDTDESLEQAVSDAHRSGRNRKLSGKEQDQFEATVHESPEEVGLDAPAWTPALVQQYLEETYDIEYSIPSCRRLLKEAGLSYQKPRRTAAQSDTDEQETFREEFKKSGGRWTPQ</sequence>
<feature type="region of interest" description="Disordered" evidence="1">
    <location>
        <begin position="78"/>
        <end position="104"/>
    </location>
</feature>
<name>M0AE78_9EURY</name>
<dbReference type="InterPro" id="IPR025959">
    <property type="entry name" value="Winged_HTH_dom"/>
</dbReference>